<name>X1S0C3_9ZZZZ</name>
<organism evidence="1">
    <name type="scientific">marine sediment metagenome</name>
    <dbReference type="NCBI Taxonomy" id="412755"/>
    <lineage>
        <taxon>unclassified sequences</taxon>
        <taxon>metagenomes</taxon>
        <taxon>ecological metagenomes</taxon>
    </lineage>
</organism>
<comment type="caution">
    <text evidence="1">The sequence shown here is derived from an EMBL/GenBank/DDBJ whole genome shotgun (WGS) entry which is preliminary data.</text>
</comment>
<proteinExistence type="predicted"/>
<evidence type="ECO:0000313" key="1">
    <source>
        <dbReference type="EMBL" id="GAI72616.1"/>
    </source>
</evidence>
<reference evidence="1" key="1">
    <citation type="journal article" date="2014" name="Front. Microbiol.">
        <title>High frequency of phylogenetically diverse reductive dehalogenase-homologous genes in deep subseafloor sedimentary metagenomes.</title>
        <authorList>
            <person name="Kawai M."/>
            <person name="Futagami T."/>
            <person name="Toyoda A."/>
            <person name="Takaki Y."/>
            <person name="Nishi S."/>
            <person name="Hori S."/>
            <person name="Arai W."/>
            <person name="Tsubouchi T."/>
            <person name="Morono Y."/>
            <person name="Uchiyama I."/>
            <person name="Ito T."/>
            <person name="Fujiyama A."/>
            <person name="Inagaki F."/>
            <person name="Takami H."/>
        </authorList>
    </citation>
    <scope>NUCLEOTIDE SEQUENCE</scope>
    <source>
        <strain evidence="1">Expedition CK06-06</strain>
    </source>
</reference>
<gene>
    <name evidence="1" type="ORF">S12H4_04200</name>
</gene>
<protein>
    <submittedName>
        <fullName evidence="1">Uncharacterized protein</fullName>
    </submittedName>
</protein>
<dbReference type="AlphaFoldDB" id="X1S0C3"/>
<dbReference type="EMBL" id="BARW01001263">
    <property type="protein sequence ID" value="GAI72616.1"/>
    <property type="molecule type" value="Genomic_DNA"/>
</dbReference>
<accession>X1S0C3</accession>
<sequence length="50" mass="6123">MYVEIVRLTRVEKDTKPLRQIIGFKFIMFLPLKLRWETRENENGLTIEEK</sequence>